<keyword evidence="2" id="KW-0863">Zinc-finger</keyword>
<dbReference type="EnsemblMetazoa" id="XM_022792772">
    <property type="protein sequence ID" value="XP_022648507"/>
    <property type="gene ID" value="LOC111245035"/>
</dbReference>
<dbReference type="KEGG" id="vde:111245035"/>
<dbReference type="SUPFAM" id="SSF57716">
    <property type="entry name" value="Glucocorticoid receptor-like (DNA-binding domain)"/>
    <property type="match status" value="1"/>
</dbReference>
<feature type="domain" description="THAP-type" evidence="6">
    <location>
        <begin position="15"/>
        <end position="95"/>
    </location>
</feature>
<protein>
    <recommendedName>
        <fullName evidence="6">THAP-type domain-containing protein</fullName>
    </recommendedName>
</protein>
<dbReference type="GeneID" id="111245035"/>
<dbReference type="RefSeq" id="XP_022648508.1">
    <property type="nucleotide sequence ID" value="XM_022792773.1"/>
</dbReference>
<dbReference type="GO" id="GO:0003677">
    <property type="term" value="F:DNA binding"/>
    <property type="evidence" value="ECO:0007669"/>
    <property type="project" value="UniProtKB-KW"/>
</dbReference>
<dbReference type="Pfam" id="PF05485">
    <property type="entry name" value="THAP"/>
    <property type="match status" value="1"/>
</dbReference>
<keyword evidence="3" id="KW-0862">Zinc</keyword>
<dbReference type="InParanoid" id="A0A7M7JA38"/>
<evidence type="ECO:0000313" key="7">
    <source>
        <dbReference type="EnsemblMetazoa" id="XP_022648507"/>
    </source>
</evidence>
<feature type="region of interest" description="Disordered" evidence="5">
    <location>
        <begin position="271"/>
        <end position="348"/>
    </location>
</feature>
<feature type="compositionally biased region" description="Polar residues" evidence="5">
    <location>
        <begin position="314"/>
        <end position="325"/>
    </location>
</feature>
<keyword evidence="1" id="KW-0479">Metal-binding</keyword>
<dbReference type="AlphaFoldDB" id="A0A7M7JA38"/>
<keyword evidence="4" id="KW-0238">DNA-binding</keyword>
<feature type="compositionally biased region" description="Basic residues" evidence="5">
    <location>
        <begin position="278"/>
        <end position="288"/>
    </location>
</feature>
<dbReference type="InterPro" id="IPR006612">
    <property type="entry name" value="THAP_Znf"/>
</dbReference>
<name>A0A7M7JA38_VARDE</name>
<dbReference type="RefSeq" id="XP_022648507.1">
    <property type="nucleotide sequence ID" value="XM_022792772.1"/>
</dbReference>
<evidence type="ECO:0000256" key="5">
    <source>
        <dbReference type="SAM" id="MobiDB-lite"/>
    </source>
</evidence>
<evidence type="ECO:0000256" key="1">
    <source>
        <dbReference type="ARBA" id="ARBA00022723"/>
    </source>
</evidence>
<evidence type="ECO:0000259" key="6">
    <source>
        <dbReference type="SMART" id="SM00980"/>
    </source>
</evidence>
<accession>A0A7M7JA38</accession>
<proteinExistence type="predicted"/>
<evidence type="ECO:0000313" key="8">
    <source>
        <dbReference type="Proteomes" id="UP000594260"/>
    </source>
</evidence>
<dbReference type="EnsemblMetazoa" id="XM_022792773">
    <property type="protein sequence ID" value="XP_022648508"/>
    <property type="gene ID" value="LOC111245035"/>
</dbReference>
<feature type="compositionally biased region" description="Basic and acidic residues" evidence="5">
    <location>
        <begin position="293"/>
        <end position="305"/>
    </location>
</feature>
<dbReference type="SMART" id="SM00980">
    <property type="entry name" value="THAP"/>
    <property type="match status" value="1"/>
</dbReference>
<dbReference type="Proteomes" id="UP000594260">
    <property type="component" value="Unplaced"/>
</dbReference>
<dbReference type="GO" id="GO:0008270">
    <property type="term" value="F:zinc ion binding"/>
    <property type="evidence" value="ECO:0007669"/>
    <property type="project" value="UniProtKB-KW"/>
</dbReference>
<reference evidence="7" key="1">
    <citation type="submission" date="2021-01" db="UniProtKB">
        <authorList>
            <consortium name="EnsemblMetazoa"/>
        </authorList>
    </citation>
    <scope>IDENTIFICATION</scope>
</reference>
<organism evidence="7 8">
    <name type="scientific">Varroa destructor</name>
    <name type="common">Honeybee mite</name>
    <dbReference type="NCBI Taxonomy" id="109461"/>
    <lineage>
        <taxon>Eukaryota</taxon>
        <taxon>Metazoa</taxon>
        <taxon>Ecdysozoa</taxon>
        <taxon>Arthropoda</taxon>
        <taxon>Chelicerata</taxon>
        <taxon>Arachnida</taxon>
        <taxon>Acari</taxon>
        <taxon>Parasitiformes</taxon>
        <taxon>Mesostigmata</taxon>
        <taxon>Gamasina</taxon>
        <taxon>Dermanyssoidea</taxon>
        <taxon>Varroidae</taxon>
        <taxon>Varroa</taxon>
    </lineage>
</organism>
<evidence type="ECO:0000256" key="2">
    <source>
        <dbReference type="ARBA" id="ARBA00022771"/>
    </source>
</evidence>
<feature type="compositionally biased region" description="Polar residues" evidence="5">
    <location>
        <begin position="335"/>
        <end position="348"/>
    </location>
</feature>
<sequence>MKRSQISVLSRGGTGKCVLCGRREGTNALSKVKLFQFPPMGEPRRALWLNRCGLQPEALPSRAKICNVHFVSGQPINNEQDIDFSPSLQLVQSSPATRTPLVKSRQNLPNEAYSSLGDLSSSVIFRDVKCRGLENTVTHGDYHSKTTRKLLSGQGSSESSSTNSICVGKIKTNMTKANNRIQKDSWNSDSDNAEDDSLLFEDECPREDCQRQAQHMVELLVRVGILERTVCDLRHNLQDKEKEIASLLIQMRKPLIEKTERQQRTIVKLRAELNSLRRQTKPKKRPTRSQRTSTREDGYLKDKSVKTSLVADTASPTIERTSISDQKPKGRSEQEISGNGKATETPSYLSRSALKLQIRTNVSRYFEDNDASGSSCPAIVGMTDKDLVPPEDGNDNSLSGNDLDGNSVQVTQYKDEEVTGTFQMSSDLQNIKSGSKSVTTIVAKDADVISELLRSIVCRVAYRSPSPYYVL</sequence>
<dbReference type="OrthoDB" id="10634749at2759"/>
<evidence type="ECO:0000256" key="4">
    <source>
        <dbReference type="ARBA" id="ARBA00023125"/>
    </source>
</evidence>
<evidence type="ECO:0000256" key="3">
    <source>
        <dbReference type="ARBA" id="ARBA00022833"/>
    </source>
</evidence>
<keyword evidence="8" id="KW-1185">Reference proteome</keyword>